<reference evidence="1 2" key="1">
    <citation type="submission" date="2018-08" db="EMBL/GenBank/DDBJ databases">
        <title>A genome reference for cultivated species of the human gut microbiota.</title>
        <authorList>
            <person name="Zou Y."/>
            <person name="Xue W."/>
            <person name="Luo G."/>
        </authorList>
    </citation>
    <scope>NUCLEOTIDE SEQUENCE [LARGE SCALE GENOMIC DNA]</scope>
    <source>
        <strain evidence="1 2">OF02-7</strain>
    </source>
</reference>
<sequence>MFTTPCIIRKNTPELRQKLEKLGYTNCIIEDEKYLFTSHGIFDCISSCTAYEDMVRNGLVDCGDNEFLFIALAAMRDDTDKDQLFTNGIDWAIKREAARNLGLPGFEYLTFPRDVDTPLHKATIEEIMNYFQTPIA</sequence>
<accession>A0A413ITS3</accession>
<dbReference type="EMBL" id="QSCR01000001">
    <property type="protein sequence ID" value="RGY21322.1"/>
    <property type="molecule type" value="Genomic_DNA"/>
</dbReference>
<protein>
    <submittedName>
        <fullName evidence="1">Uncharacterized protein</fullName>
    </submittedName>
</protein>
<name>A0A413ITS3_9BACT</name>
<dbReference type="Proteomes" id="UP000286063">
    <property type="component" value="Unassembled WGS sequence"/>
</dbReference>
<gene>
    <name evidence="1" type="ORF">DXA50_00265</name>
</gene>
<dbReference type="RefSeq" id="WP_117774465.1">
    <property type="nucleotide sequence ID" value="NZ_QSCR01000001.1"/>
</dbReference>
<dbReference type="OrthoDB" id="997622at2"/>
<evidence type="ECO:0000313" key="2">
    <source>
        <dbReference type="Proteomes" id="UP000286063"/>
    </source>
</evidence>
<proteinExistence type="predicted"/>
<organism evidence="1 2">
    <name type="scientific">Butyricimonas virosa</name>
    <dbReference type="NCBI Taxonomy" id="544645"/>
    <lineage>
        <taxon>Bacteria</taxon>
        <taxon>Pseudomonadati</taxon>
        <taxon>Bacteroidota</taxon>
        <taxon>Bacteroidia</taxon>
        <taxon>Bacteroidales</taxon>
        <taxon>Odoribacteraceae</taxon>
        <taxon>Butyricimonas</taxon>
    </lineage>
</organism>
<comment type="caution">
    <text evidence="1">The sequence shown here is derived from an EMBL/GenBank/DDBJ whole genome shotgun (WGS) entry which is preliminary data.</text>
</comment>
<dbReference type="AlphaFoldDB" id="A0A413ITS3"/>
<evidence type="ECO:0000313" key="1">
    <source>
        <dbReference type="EMBL" id="RGY21322.1"/>
    </source>
</evidence>